<dbReference type="PROSITE" id="PS00455">
    <property type="entry name" value="AMP_BINDING"/>
    <property type="match status" value="1"/>
</dbReference>
<dbReference type="Pfam" id="PF07993">
    <property type="entry name" value="NAD_binding_4"/>
    <property type="match status" value="1"/>
</dbReference>
<dbReference type="Pfam" id="PF00501">
    <property type="entry name" value="AMP-binding"/>
    <property type="match status" value="1"/>
</dbReference>
<reference evidence="4 5" key="1">
    <citation type="submission" date="2019-04" db="EMBL/GenBank/DDBJ databases">
        <title>Friends and foes A comparative genomics study of 23 Aspergillus species from section Flavi.</title>
        <authorList>
            <consortium name="DOE Joint Genome Institute"/>
            <person name="Kjaerbolling I."/>
            <person name="Vesth T."/>
            <person name="Frisvad J.C."/>
            <person name="Nybo J.L."/>
            <person name="Theobald S."/>
            <person name="Kildgaard S."/>
            <person name="Isbrandt T."/>
            <person name="Kuo A."/>
            <person name="Sato A."/>
            <person name="Lyhne E.K."/>
            <person name="Kogle M.E."/>
            <person name="Wiebenga A."/>
            <person name="Kun R.S."/>
            <person name="Lubbers R.J."/>
            <person name="Makela M.R."/>
            <person name="Barry K."/>
            <person name="Chovatia M."/>
            <person name="Clum A."/>
            <person name="Daum C."/>
            <person name="Haridas S."/>
            <person name="He G."/>
            <person name="LaButti K."/>
            <person name="Lipzen A."/>
            <person name="Mondo S."/>
            <person name="Riley R."/>
            <person name="Salamov A."/>
            <person name="Simmons B.A."/>
            <person name="Magnuson J.K."/>
            <person name="Henrissat B."/>
            <person name="Mortensen U.H."/>
            <person name="Larsen T.O."/>
            <person name="Devries R.P."/>
            <person name="Grigoriev I.V."/>
            <person name="Machida M."/>
            <person name="Baker S.E."/>
            <person name="Andersen M.R."/>
        </authorList>
    </citation>
    <scope>NUCLEOTIDE SEQUENCE [LARGE SCALE GENOMIC DNA]</scope>
    <source>
        <strain evidence="4 5">CBS 117625</strain>
    </source>
</reference>
<sequence length="1070" mass="119711">MKSLYIPPLSSACTFNSQSFFFLPLLAHYSIMAEHEIAPIGKRLMVQVIDDVAERDPERKVCAVPKGSEISDGFFDLTFRELAHAVNYMSWWIVEAFGRSSTMETLTYLGANDIRYLVMVMACNKTGYKPLLSSTRNSDEAHLRLLEVTNCSKLAYSTERGQRAMEIKALRPDLTTVEIPASTEILRGATTPYPFAKTFEEVKDDVAFIAHSSGTTGIPKPIQLTFGYFGALDAGAYVPIPPERFSGVPDRLSKDDVILAAAPFFHLMGFSLLIISVFHGIRCVVAPDKPLSTEFLTSMLNATKPTAILLPPCILEDMTLSQTSMEALWSLKYVFWGGSSLSPEVGRKIREHTPLTGFMGMTEAGFILSLAPEDKEDWEYFEWWPTNGIEMELVDDDLYEMVIHRHYEPFLQPIFHTFPDLDEYHTKDVYTRHPTKPNLWKLRGRLDDVVSLSNGEKFNPVTMEKIIEGHALVARAVVVGNNKFQPALLVEPNWNQWSEDSPIEDLIAQIWPTVQDANRINPAHGRIMKNKIGVASKAKPFQITPKGSTQRRLVTRDYEKEIEDIYTKQGDEIMEYQIPEAADLSGIQEFVRNVVSDALGFSSFSDQTDFYSLGLDSLQTMQLGRTFHGSICSCRPSTKSRAITAQHIYGNPTVEQLAKFIYGIASNSEQSMMSRSEKIDALVQKYTDDLPEREVSTRKTTDQHTVILTGSTGSLGNYLLHALLSNPSVVKVYCLNRSEAKDRQVKSFQEKGLEYDFGQGRVEFLVASFGEEKFGLSGSKYEEMLRTVTTVVHNAWRMDFNISVDSFEDVHIRGVRHFIDFSIQSIHHAHIFFMSSIGTIGGWSLTHGPSVPETPLVDCDVTLRQGYAEAKHICERICLAASQKAGVPTTLLRLGQIAGPTTESGMWNRQEWLPLIVATSKAIGKIPRTLGSMPVEWTPVDTLAAIITELIHTRSASQTDSTCSVFHLVNPSATSWESLLPAIQERYNVQPIEMCEWVNELESITNPSPAEVAAKPALKLLGFYQGLVEGEGALSAPIEVEKTKEASITMKSMTPISTELMANWVKQWNF</sequence>
<dbReference type="GeneID" id="43637335"/>
<keyword evidence="1" id="KW-0596">Phosphopantetheine</keyword>
<feature type="domain" description="Carrier" evidence="3">
    <location>
        <begin position="582"/>
        <end position="665"/>
    </location>
</feature>
<dbReference type="EMBL" id="ML743552">
    <property type="protein sequence ID" value="KAE8143319.1"/>
    <property type="molecule type" value="Genomic_DNA"/>
</dbReference>
<dbReference type="RefSeq" id="XP_031919382.1">
    <property type="nucleotide sequence ID" value="XM_032053125.1"/>
</dbReference>
<dbReference type="Gene3D" id="3.40.50.12780">
    <property type="entry name" value="N-terminal domain of ligase-like"/>
    <property type="match status" value="1"/>
</dbReference>
<evidence type="ECO:0000256" key="2">
    <source>
        <dbReference type="ARBA" id="ARBA00022553"/>
    </source>
</evidence>
<keyword evidence="2" id="KW-0597">Phosphoprotein</keyword>
<dbReference type="SMART" id="SM00823">
    <property type="entry name" value="PKS_PP"/>
    <property type="match status" value="1"/>
</dbReference>
<proteinExistence type="predicted"/>
<dbReference type="PROSITE" id="PS00012">
    <property type="entry name" value="PHOSPHOPANTETHEINE"/>
    <property type="match status" value="1"/>
</dbReference>
<dbReference type="SUPFAM" id="SSF56801">
    <property type="entry name" value="Acetyl-CoA synthetase-like"/>
    <property type="match status" value="1"/>
</dbReference>
<dbReference type="InterPro" id="IPR013120">
    <property type="entry name" value="FAR_NAD-bd"/>
</dbReference>
<name>A0A5N6TAX8_ASPPS</name>
<dbReference type="OrthoDB" id="429813at2759"/>
<dbReference type="InterPro" id="IPR000873">
    <property type="entry name" value="AMP-dep_synth/lig_dom"/>
</dbReference>
<evidence type="ECO:0000256" key="1">
    <source>
        <dbReference type="ARBA" id="ARBA00022450"/>
    </source>
</evidence>
<dbReference type="InterPro" id="IPR009081">
    <property type="entry name" value="PP-bd_ACP"/>
</dbReference>
<dbReference type="PROSITE" id="PS50075">
    <property type="entry name" value="CARRIER"/>
    <property type="match status" value="1"/>
</dbReference>
<dbReference type="Pfam" id="PF23562">
    <property type="entry name" value="AMP-binding_C_3"/>
    <property type="match status" value="1"/>
</dbReference>
<dbReference type="PANTHER" id="PTHR43439">
    <property type="entry name" value="PHENYLACETATE-COENZYME A LIGASE"/>
    <property type="match status" value="1"/>
</dbReference>
<dbReference type="AlphaFoldDB" id="A0A5N6TAX8"/>
<dbReference type="GO" id="GO:0031177">
    <property type="term" value="F:phosphopantetheine binding"/>
    <property type="evidence" value="ECO:0007669"/>
    <property type="project" value="InterPro"/>
</dbReference>
<dbReference type="Gene3D" id="1.10.1200.10">
    <property type="entry name" value="ACP-like"/>
    <property type="match status" value="1"/>
</dbReference>
<dbReference type="Gene3D" id="3.40.50.720">
    <property type="entry name" value="NAD(P)-binding Rossmann-like Domain"/>
    <property type="match status" value="1"/>
</dbReference>
<protein>
    <recommendedName>
        <fullName evidence="3">Carrier domain-containing protein</fullName>
    </recommendedName>
</protein>
<dbReference type="SUPFAM" id="SSF47336">
    <property type="entry name" value="ACP-like"/>
    <property type="match status" value="1"/>
</dbReference>
<accession>A0A5N6TAX8</accession>
<dbReference type="InterPro" id="IPR036736">
    <property type="entry name" value="ACP-like_sf"/>
</dbReference>
<dbReference type="InterPro" id="IPR006162">
    <property type="entry name" value="Ppantetheine_attach_site"/>
</dbReference>
<dbReference type="InterPro" id="IPR020845">
    <property type="entry name" value="AMP-binding_CS"/>
</dbReference>
<evidence type="ECO:0000313" key="5">
    <source>
        <dbReference type="Proteomes" id="UP000325672"/>
    </source>
</evidence>
<dbReference type="InterPro" id="IPR042099">
    <property type="entry name" value="ANL_N_sf"/>
</dbReference>
<evidence type="ECO:0000259" key="3">
    <source>
        <dbReference type="PROSITE" id="PS50075"/>
    </source>
</evidence>
<organism evidence="4 5">
    <name type="scientific">Aspergillus pseudotamarii</name>
    <dbReference type="NCBI Taxonomy" id="132259"/>
    <lineage>
        <taxon>Eukaryota</taxon>
        <taxon>Fungi</taxon>
        <taxon>Dikarya</taxon>
        <taxon>Ascomycota</taxon>
        <taxon>Pezizomycotina</taxon>
        <taxon>Eurotiomycetes</taxon>
        <taxon>Eurotiomycetidae</taxon>
        <taxon>Eurotiales</taxon>
        <taxon>Aspergillaceae</taxon>
        <taxon>Aspergillus</taxon>
        <taxon>Aspergillus subgen. Circumdati</taxon>
    </lineage>
</organism>
<dbReference type="PANTHER" id="PTHR43439:SF2">
    <property type="entry name" value="ENZYME, PUTATIVE (JCVI)-RELATED"/>
    <property type="match status" value="1"/>
</dbReference>
<dbReference type="Proteomes" id="UP000325672">
    <property type="component" value="Unassembled WGS sequence"/>
</dbReference>
<dbReference type="Pfam" id="PF00550">
    <property type="entry name" value="PP-binding"/>
    <property type="match status" value="1"/>
</dbReference>
<dbReference type="InterPro" id="IPR051414">
    <property type="entry name" value="Adenylate-forming_Reductase"/>
</dbReference>
<dbReference type="InterPro" id="IPR036291">
    <property type="entry name" value="NAD(P)-bd_dom_sf"/>
</dbReference>
<evidence type="ECO:0000313" key="4">
    <source>
        <dbReference type="EMBL" id="KAE8143319.1"/>
    </source>
</evidence>
<dbReference type="SUPFAM" id="SSF51735">
    <property type="entry name" value="NAD(P)-binding Rossmann-fold domains"/>
    <property type="match status" value="1"/>
</dbReference>
<dbReference type="InterPro" id="IPR020806">
    <property type="entry name" value="PKS_PP-bd"/>
</dbReference>
<gene>
    <name evidence="4" type="ORF">BDV38DRAFT_233376</name>
</gene>
<keyword evidence="5" id="KW-1185">Reference proteome</keyword>